<comment type="caution">
    <text evidence="3">The sequence shown here is derived from an EMBL/GenBank/DDBJ whole genome shotgun (WGS) entry which is preliminary data.</text>
</comment>
<organism evidence="3 4">
    <name type="scientific">Heracleum sosnowskyi</name>
    <dbReference type="NCBI Taxonomy" id="360622"/>
    <lineage>
        <taxon>Eukaryota</taxon>
        <taxon>Viridiplantae</taxon>
        <taxon>Streptophyta</taxon>
        <taxon>Embryophyta</taxon>
        <taxon>Tracheophyta</taxon>
        <taxon>Spermatophyta</taxon>
        <taxon>Magnoliopsida</taxon>
        <taxon>eudicotyledons</taxon>
        <taxon>Gunneridae</taxon>
        <taxon>Pentapetalae</taxon>
        <taxon>asterids</taxon>
        <taxon>campanulids</taxon>
        <taxon>Apiales</taxon>
        <taxon>Apiaceae</taxon>
        <taxon>Apioideae</taxon>
        <taxon>apioid superclade</taxon>
        <taxon>Tordylieae</taxon>
        <taxon>Tordyliinae</taxon>
        <taxon>Heracleum</taxon>
    </lineage>
</organism>
<reference evidence="3" key="1">
    <citation type="submission" date="2023-02" db="EMBL/GenBank/DDBJ databases">
        <title>Genome of toxic invasive species Heracleum sosnowskyi carries increased number of genes despite the absence of recent whole-genome duplications.</title>
        <authorList>
            <person name="Schelkunov M."/>
            <person name="Shtratnikova V."/>
            <person name="Makarenko M."/>
            <person name="Klepikova A."/>
            <person name="Omelchenko D."/>
            <person name="Novikova G."/>
            <person name="Obukhova E."/>
            <person name="Bogdanov V."/>
            <person name="Penin A."/>
            <person name="Logacheva M."/>
        </authorList>
    </citation>
    <scope>NUCLEOTIDE SEQUENCE</scope>
    <source>
        <strain evidence="3">Hsosn_3</strain>
        <tissue evidence="3">Leaf</tissue>
    </source>
</reference>
<accession>A0AAD8GYR5</accession>
<evidence type="ECO:0000313" key="4">
    <source>
        <dbReference type="Proteomes" id="UP001237642"/>
    </source>
</evidence>
<reference evidence="3" key="2">
    <citation type="submission" date="2023-05" db="EMBL/GenBank/DDBJ databases">
        <authorList>
            <person name="Schelkunov M.I."/>
        </authorList>
    </citation>
    <scope>NUCLEOTIDE SEQUENCE</scope>
    <source>
        <strain evidence="3">Hsosn_3</strain>
        <tissue evidence="3">Leaf</tissue>
    </source>
</reference>
<dbReference type="AlphaFoldDB" id="A0AAD8GYR5"/>
<dbReference type="Pfam" id="PF14368">
    <property type="entry name" value="LTP_2"/>
    <property type="match status" value="1"/>
</dbReference>
<dbReference type="PANTHER" id="PTHR33286:SF32">
    <property type="entry name" value="BIFUNCTIONAL INHIBITOR_PLANT LIPID TRANSFER PROTEIN_SEED STORAGE HELICAL DOMAIN-CONTAINING PROTEIN"/>
    <property type="match status" value="1"/>
</dbReference>
<dbReference type="SUPFAM" id="SSF47699">
    <property type="entry name" value="Bifunctional inhibitor/lipid-transfer protein/seed storage 2S albumin"/>
    <property type="match status" value="1"/>
</dbReference>
<feature type="domain" description="Bifunctional inhibitor/plant lipid transfer protein/seed storage helical" evidence="2">
    <location>
        <begin position="21"/>
        <end position="111"/>
    </location>
</feature>
<keyword evidence="1" id="KW-1133">Transmembrane helix</keyword>
<keyword evidence="4" id="KW-1185">Reference proteome</keyword>
<dbReference type="PANTHER" id="PTHR33286">
    <property type="entry name" value="BIFUNCTIONAL INHIBITOR/LIPID-TRANSFER PROTEIN/SEED STORAGE 2S ALBUMIN SUPERFAMILY PROTEIN"/>
    <property type="match status" value="1"/>
</dbReference>
<dbReference type="InterPro" id="IPR016140">
    <property type="entry name" value="Bifunc_inhib/LTP/seed_store"/>
</dbReference>
<sequence length="116" mass="12856">MGCINVFKLWILMVVLSLIVLGNWEMKTVSAKKTSSSECKEEQRLGANACQSAMLNNGKKPSEACCERVRASHVECICPAITPKIAAMIDVNRVLRLVKSCGRKVPRHFKCGSIKY</sequence>
<evidence type="ECO:0000313" key="3">
    <source>
        <dbReference type="EMBL" id="KAK1356470.1"/>
    </source>
</evidence>
<evidence type="ECO:0000256" key="1">
    <source>
        <dbReference type="SAM" id="Phobius"/>
    </source>
</evidence>
<proteinExistence type="predicted"/>
<dbReference type="Gene3D" id="1.10.110.10">
    <property type="entry name" value="Plant lipid-transfer and hydrophobic proteins"/>
    <property type="match status" value="1"/>
</dbReference>
<dbReference type="Proteomes" id="UP001237642">
    <property type="component" value="Unassembled WGS sequence"/>
</dbReference>
<dbReference type="EMBL" id="JAUIZM010000011">
    <property type="protein sequence ID" value="KAK1356470.1"/>
    <property type="molecule type" value="Genomic_DNA"/>
</dbReference>
<evidence type="ECO:0000259" key="2">
    <source>
        <dbReference type="Pfam" id="PF14368"/>
    </source>
</evidence>
<keyword evidence="1" id="KW-0472">Membrane</keyword>
<gene>
    <name evidence="3" type="ORF">POM88_049726</name>
</gene>
<dbReference type="InterPro" id="IPR036312">
    <property type="entry name" value="Bifun_inhib/LTP/seed_sf"/>
</dbReference>
<protein>
    <submittedName>
        <fullName evidence="3">AAI domain-containing protein</fullName>
    </submittedName>
</protein>
<keyword evidence="1" id="KW-0812">Transmembrane</keyword>
<name>A0AAD8GYR5_9APIA</name>
<feature type="transmembrane region" description="Helical" evidence="1">
    <location>
        <begin position="6"/>
        <end position="24"/>
    </location>
</feature>